<feature type="transmembrane region" description="Helical" evidence="2">
    <location>
        <begin position="311"/>
        <end position="335"/>
    </location>
</feature>
<name>A0A9W6WDP8_CANBO</name>
<feature type="chain" id="PRO_5040966542" evidence="3">
    <location>
        <begin position="21"/>
        <end position="534"/>
    </location>
</feature>
<keyword evidence="2" id="KW-0472">Membrane</keyword>
<evidence type="ECO:0000256" key="2">
    <source>
        <dbReference type="SAM" id="Phobius"/>
    </source>
</evidence>
<keyword evidence="5" id="KW-1185">Reference proteome</keyword>
<dbReference type="AlphaFoldDB" id="A0A9W6WDP8"/>
<evidence type="ECO:0000256" key="3">
    <source>
        <dbReference type="SAM" id="SignalP"/>
    </source>
</evidence>
<feature type="transmembrane region" description="Helical" evidence="2">
    <location>
        <begin position="267"/>
        <end position="290"/>
    </location>
</feature>
<organism evidence="4 5">
    <name type="scientific">Candida boidinii</name>
    <name type="common">Yeast</name>
    <dbReference type="NCBI Taxonomy" id="5477"/>
    <lineage>
        <taxon>Eukaryota</taxon>
        <taxon>Fungi</taxon>
        <taxon>Dikarya</taxon>
        <taxon>Ascomycota</taxon>
        <taxon>Saccharomycotina</taxon>
        <taxon>Pichiomycetes</taxon>
        <taxon>Pichiales</taxon>
        <taxon>Pichiaceae</taxon>
        <taxon>Ogataea</taxon>
        <taxon>Ogataea/Candida clade</taxon>
    </lineage>
</organism>
<feature type="transmembrane region" description="Helical" evidence="2">
    <location>
        <begin position="497"/>
        <end position="519"/>
    </location>
</feature>
<proteinExistence type="predicted"/>
<dbReference type="EMBL" id="BSXN01000023">
    <property type="protein sequence ID" value="GME66694.1"/>
    <property type="molecule type" value="Genomic_DNA"/>
</dbReference>
<comment type="caution">
    <text evidence="4">The sequence shown here is derived from an EMBL/GenBank/DDBJ whole genome shotgun (WGS) entry which is preliminary data.</text>
</comment>
<evidence type="ECO:0000256" key="1">
    <source>
        <dbReference type="SAM" id="MobiDB-lite"/>
    </source>
</evidence>
<feature type="transmembrane region" description="Helical" evidence="2">
    <location>
        <begin position="392"/>
        <end position="409"/>
    </location>
</feature>
<keyword evidence="3" id="KW-0732">Signal</keyword>
<feature type="transmembrane region" description="Helical" evidence="2">
    <location>
        <begin position="347"/>
        <end position="380"/>
    </location>
</feature>
<feature type="compositionally biased region" description="Low complexity" evidence="1">
    <location>
        <begin position="93"/>
        <end position="106"/>
    </location>
</feature>
<accession>A0A9W6WDP8</accession>
<evidence type="ECO:0000313" key="5">
    <source>
        <dbReference type="Proteomes" id="UP001165120"/>
    </source>
</evidence>
<keyword evidence="2" id="KW-1133">Transmembrane helix</keyword>
<protein>
    <submittedName>
        <fullName evidence="4">Unnamed protein product</fullName>
    </submittedName>
</protein>
<feature type="signal peptide" evidence="3">
    <location>
        <begin position="1"/>
        <end position="20"/>
    </location>
</feature>
<evidence type="ECO:0000313" key="4">
    <source>
        <dbReference type="EMBL" id="GME66694.1"/>
    </source>
</evidence>
<feature type="region of interest" description="Disordered" evidence="1">
    <location>
        <begin position="83"/>
        <end position="109"/>
    </location>
</feature>
<sequence>MKFWNQVFILLISYISNSIALEDIYDVETDLILQSCALVANYENSKVFWISESFDPSIDIKLLSKDVISDAALKEEEKEQHITQSTQEEAEAAELVGEGQVQGQGQQDKEQLKIKRDAKNLTPLELLKQKFGGEGWTLEAALIPGSVLNRIKMDQLSNVKVCDATAVKKGFCTFGEDTNDFYIDPKTKKGFEKEKVNIFEKTKKNTELGINNFKFNKIEDNTNFHIDNTDIYCLLLSLKSVEKTKIKVAVNWQHSYGNLVVSHYSFLYIYGIIFALYFISSIIYSYYLFIKFENDKTSGVYSIRNKIAQSVIQFKILIFMFGTSIEYFLLEYYYILINRHGYLHNSFYIAFVHFITLTLSTIFSVWVIYNIMLICSGWYILNNKKDANSSTITKISSLLLLISLVIFDLHDSTVYSILSENGSSLLSNLIYFEYLVIFSICGFWIFNTYKSLKSNNKNSISEKILISSSLILLPILFNLILKFFVQNNYIHERFQRVVQLSSYSYIFTFIITIIIAYIWKDSVFQNGEVSIKQH</sequence>
<reference evidence="4" key="1">
    <citation type="submission" date="2023-04" db="EMBL/GenBank/DDBJ databases">
        <title>Candida boidinii NBRC 10035.</title>
        <authorList>
            <person name="Ichikawa N."/>
            <person name="Sato H."/>
            <person name="Tonouchi N."/>
        </authorList>
    </citation>
    <scope>NUCLEOTIDE SEQUENCE</scope>
    <source>
        <strain evidence="4">NBRC 10035</strain>
    </source>
</reference>
<keyword evidence="2" id="KW-0812">Transmembrane</keyword>
<dbReference type="Proteomes" id="UP001165120">
    <property type="component" value="Unassembled WGS sequence"/>
</dbReference>
<feature type="transmembrane region" description="Helical" evidence="2">
    <location>
        <begin position="429"/>
        <end position="452"/>
    </location>
</feature>
<gene>
    <name evidence="4" type="ORF">Cboi02_000014600</name>
</gene>
<feature type="transmembrane region" description="Helical" evidence="2">
    <location>
        <begin position="464"/>
        <end position="485"/>
    </location>
</feature>